<dbReference type="AlphaFoldDB" id="Q2SDG8"/>
<keyword evidence="2" id="KW-1185">Reference proteome</keyword>
<organism evidence="1 2">
    <name type="scientific">Hahella chejuensis (strain KCTC 2396)</name>
    <dbReference type="NCBI Taxonomy" id="349521"/>
    <lineage>
        <taxon>Bacteria</taxon>
        <taxon>Pseudomonadati</taxon>
        <taxon>Pseudomonadota</taxon>
        <taxon>Gammaproteobacteria</taxon>
        <taxon>Oceanospirillales</taxon>
        <taxon>Hahellaceae</taxon>
        <taxon>Hahella</taxon>
    </lineage>
</organism>
<evidence type="ECO:0000313" key="1">
    <source>
        <dbReference type="EMBL" id="ABC31306.1"/>
    </source>
</evidence>
<proteinExistence type="predicted"/>
<dbReference type="Proteomes" id="UP000000238">
    <property type="component" value="Chromosome"/>
</dbReference>
<name>Q2SDG8_HAHCH</name>
<protein>
    <submittedName>
        <fullName evidence="1">Uncharacterized protein</fullName>
    </submittedName>
</protein>
<accession>Q2SDG8</accession>
<gene>
    <name evidence="1" type="ordered locus">HCH_04605</name>
</gene>
<sequence>MIAQNDITRIYGVLSRVFQDYLSDLLIKLIS</sequence>
<evidence type="ECO:0000313" key="2">
    <source>
        <dbReference type="Proteomes" id="UP000000238"/>
    </source>
</evidence>
<reference evidence="1 2" key="1">
    <citation type="journal article" date="2005" name="Nucleic Acids Res.">
        <title>Genomic blueprint of Hahella chejuensis, a marine microbe producing an algicidal agent.</title>
        <authorList>
            <person name="Jeong H."/>
            <person name="Yim J.H."/>
            <person name="Lee C."/>
            <person name="Choi S.-H."/>
            <person name="Park Y.K."/>
            <person name="Yoon S.H."/>
            <person name="Hur C.-G."/>
            <person name="Kang H.-Y."/>
            <person name="Kim D."/>
            <person name="Lee H.H."/>
            <person name="Park K.H."/>
            <person name="Park S.-H."/>
            <person name="Park H.-S."/>
            <person name="Lee H.K."/>
            <person name="Oh T.K."/>
            <person name="Kim J.F."/>
        </authorList>
    </citation>
    <scope>NUCLEOTIDE SEQUENCE [LARGE SCALE GENOMIC DNA]</scope>
    <source>
        <strain evidence="1 2">KCTC 2396</strain>
    </source>
</reference>
<dbReference type="EMBL" id="CP000155">
    <property type="protein sequence ID" value="ABC31306.1"/>
    <property type="molecule type" value="Genomic_DNA"/>
</dbReference>
<dbReference type="KEGG" id="hch:HCH_04605"/>
<dbReference type="HOGENOM" id="CLU_3396809_0_0_6"/>